<dbReference type="PANTHER" id="PTHR35897:SF1">
    <property type="entry name" value="METHYLTRANSFERASE AUSD"/>
    <property type="match status" value="1"/>
</dbReference>
<dbReference type="Proteomes" id="UP000016923">
    <property type="component" value="Unassembled WGS sequence"/>
</dbReference>
<dbReference type="OrthoDB" id="2094832at2759"/>
<dbReference type="InterPro" id="IPR029063">
    <property type="entry name" value="SAM-dependent_MTases_sf"/>
</dbReference>
<dbReference type="HOGENOM" id="CLU_051542_0_1_1"/>
<dbReference type="Gene3D" id="3.40.50.150">
    <property type="entry name" value="Vaccinia Virus protein VP39"/>
    <property type="match status" value="1"/>
</dbReference>
<dbReference type="GO" id="GO:0008168">
    <property type="term" value="F:methyltransferase activity"/>
    <property type="evidence" value="ECO:0007669"/>
    <property type="project" value="UniProtKB-KW"/>
</dbReference>
<sequence length="277" mass="30810">MAFAPPRADASTAQQWFEDTTTVDGDFRTLLEQYSHIDPDKVVSHVVGTRNRAWAVHPYPCLGQFRFLELNLAKRGLYKNLLASLKEEGSTKSKFLDIGCCLGQDVRKLIHDGAPSSTVVGAELNPAFLEIGYDLFKDQDCVTMLALNILDDPPLALKGTFTSVQLGMILHLFTWDEQVAAFRNTIQLLQAHTGVRIFGQATGNLDGTPTASVHGTRATFKHNGESFRRLVEQVSATTGTNWRVVTAELDNGLSIFDGKRTWDDPKTRRLVFDVERL</sequence>
<evidence type="ECO:0000313" key="6">
    <source>
        <dbReference type="Proteomes" id="UP000016923"/>
    </source>
</evidence>
<dbReference type="STRING" id="1262450.S3BUG6"/>
<dbReference type="VEuPathDB" id="FungiDB:F503_08690"/>
<evidence type="ECO:0000313" key="5">
    <source>
        <dbReference type="EMBL" id="EPE03076.1"/>
    </source>
</evidence>
<gene>
    <name evidence="5" type="ORF">F503_08690</name>
</gene>
<dbReference type="GO" id="GO:0032259">
    <property type="term" value="P:methylation"/>
    <property type="evidence" value="ECO:0007669"/>
    <property type="project" value="UniProtKB-KW"/>
</dbReference>
<protein>
    <submittedName>
        <fullName evidence="5">Methyltransferase domain-containing protein</fullName>
    </submittedName>
</protein>
<reference evidence="5 6" key="1">
    <citation type="journal article" date="2013" name="BMC Genomics">
        <title>The genome and transcriptome of the pine saprophyte Ophiostoma piceae, and a comparison with the bark beetle-associated pine pathogen Grosmannia clavigera.</title>
        <authorList>
            <person name="Haridas S."/>
            <person name="Wang Y."/>
            <person name="Lim L."/>
            <person name="Massoumi Alamouti S."/>
            <person name="Jackman S."/>
            <person name="Docking R."/>
            <person name="Robertson G."/>
            <person name="Birol I."/>
            <person name="Bohlmann J."/>
            <person name="Breuil C."/>
        </authorList>
    </citation>
    <scope>NUCLEOTIDE SEQUENCE [LARGE SCALE GENOMIC DNA]</scope>
    <source>
        <strain evidence="5 6">UAMH 11346</strain>
    </source>
</reference>
<dbReference type="eggNOG" id="ENOG502S0S9">
    <property type="taxonomic scope" value="Eukaryota"/>
</dbReference>
<evidence type="ECO:0000256" key="2">
    <source>
        <dbReference type="ARBA" id="ARBA00022679"/>
    </source>
</evidence>
<keyword evidence="2 5" id="KW-0808">Transferase</keyword>
<dbReference type="SUPFAM" id="SSF53335">
    <property type="entry name" value="S-adenosyl-L-methionine-dependent methyltransferases"/>
    <property type="match status" value="1"/>
</dbReference>
<dbReference type="AlphaFoldDB" id="S3BUG6"/>
<name>S3BUG6_OPHP1</name>
<dbReference type="EMBL" id="KE148171">
    <property type="protein sequence ID" value="EPE03076.1"/>
    <property type="molecule type" value="Genomic_DNA"/>
</dbReference>
<proteinExistence type="inferred from homology"/>
<keyword evidence="6" id="KW-1185">Reference proteome</keyword>
<evidence type="ECO:0000256" key="1">
    <source>
        <dbReference type="ARBA" id="ARBA00005179"/>
    </source>
</evidence>
<dbReference type="OMA" id="KIRDEAW"/>
<organism evidence="5 6">
    <name type="scientific">Ophiostoma piceae (strain UAMH 11346)</name>
    <name type="common">Sap stain fungus</name>
    <dbReference type="NCBI Taxonomy" id="1262450"/>
    <lineage>
        <taxon>Eukaryota</taxon>
        <taxon>Fungi</taxon>
        <taxon>Dikarya</taxon>
        <taxon>Ascomycota</taxon>
        <taxon>Pezizomycotina</taxon>
        <taxon>Sordariomycetes</taxon>
        <taxon>Sordariomycetidae</taxon>
        <taxon>Ophiostomatales</taxon>
        <taxon>Ophiostomataceae</taxon>
        <taxon>Ophiostoma</taxon>
    </lineage>
</organism>
<evidence type="ECO:0000256" key="3">
    <source>
        <dbReference type="ARBA" id="ARBA00022691"/>
    </source>
</evidence>
<evidence type="ECO:0000256" key="4">
    <source>
        <dbReference type="ARBA" id="ARBA00038314"/>
    </source>
</evidence>
<comment type="similarity">
    <text evidence="4">Belongs to the class I-like SAM-binding methyltransferase superfamily.</text>
</comment>
<keyword evidence="3" id="KW-0949">S-adenosyl-L-methionine</keyword>
<comment type="pathway">
    <text evidence="1">Secondary metabolite biosynthesis.</text>
</comment>
<keyword evidence="5" id="KW-0489">Methyltransferase</keyword>
<dbReference type="PANTHER" id="PTHR35897">
    <property type="entry name" value="METHYLTRANSFERASE AUSD"/>
    <property type="match status" value="1"/>
</dbReference>
<dbReference type="InterPro" id="IPR051654">
    <property type="entry name" value="Meroterpenoid_MTases"/>
</dbReference>
<accession>S3BUG6</accession>